<protein>
    <recommendedName>
        <fullName evidence="6">Serine protease</fullName>
        <ecNumber evidence="6">3.4.21.-</ecNumber>
    </recommendedName>
</protein>
<sequence length="318" mass="35275">MRKLRSFSFIFVLTGLLMFCLMSTVQSSSAANPSDLDTSISKNLITNEESYDAMPAVSEQQSISPAYQGSGKLHPQEIPILPSQQKPDITTHSIIGKDNRAQVKNTKSYPYSAIAFIELPKNYVCTGWFISPDTVVTAGHCVYDVSKKNGLKGWVPWAKIYPGRNGSSSPYGYADATYLYTVKGWTNSNDPKYDYGAIKINRPLGNQTGWFGYRWQSASLNGIGENIAGYPASKPQTMWQHSDKIRKNKDRQLGYQNDTEGGQSGSPVYEPNNSKCKGPCGIAIHAYGTGLYNDNHNYGTRITKDVFDNLSNWKNAKK</sequence>
<comment type="similarity">
    <text evidence="1 6">Belongs to the peptidase S1B family.</text>
</comment>
<evidence type="ECO:0000256" key="7">
    <source>
        <dbReference type="SAM" id="MobiDB-lite"/>
    </source>
</evidence>
<dbReference type="InterPro" id="IPR008256">
    <property type="entry name" value="Peptidase_S1B"/>
</dbReference>
<dbReference type="InterPro" id="IPR009003">
    <property type="entry name" value="Peptidase_S1_PA"/>
</dbReference>
<dbReference type="PRINTS" id="PR00839">
    <property type="entry name" value="V8PROTEASE"/>
</dbReference>
<evidence type="ECO:0000256" key="3">
    <source>
        <dbReference type="ARBA" id="ARBA00022729"/>
    </source>
</evidence>
<accession>A0A364K2L7</accession>
<evidence type="ECO:0000256" key="5">
    <source>
        <dbReference type="ARBA" id="ARBA00022825"/>
    </source>
</evidence>
<feature type="domain" description="Peptidase S1" evidence="8">
    <location>
        <begin position="107"/>
        <end position="273"/>
    </location>
</feature>
<dbReference type="InterPro" id="IPR001254">
    <property type="entry name" value="Trypsin_dom"/>
</dbReference>
<evidence type="ECO:0000313" key="10">
    <source>
        <dbReference type="Proteomes" id="UP000251213"/>
    </source>
</evidence>
<keyword evidence="3 6" id="KW-0732">Signal</keyword>
<dbReference type="GO" id="GO:0004252">
    <property type="term" value="F:serine-type endopeptidase activity"/>
    <property type="evidence" value="ECO:0007669"/>
    <property type="project" value="InterPro"/>
</dbReference>
<gene>
    <name evidence="9" type="ORF">DL897_13425</name>
</gene>
<dbReference type="InterPro" id="IPR043504">
    <property type="entry name" value="Peptidase_S1_PA_chymotrypsin"/>
</dbReference>
<dbReference type="Gene3D" id="2.40.10.10">
    <property type="entry name" value="Trypsin-like serine proteases"/>
    <property type="match status" value="2"/>
</dbReference>
<dbReference type="PROSITE" id="PS00673">
    <property type="entry name" value="V8_SER"/>
    <property type="match status" value="1"/>
</dbReference>
<keyword evidence="5 6" id="KW-0720">Serine protease</keyword>
<dbReference type="OrthoDB" id="191045at2"/>
<dbReference type="Pfam" id="PF00089">
    <property type="entry name" value="Trypsin"/>
    <property type="match status" value="1"/>
</dbReference>
<dbReference type="GO" id="GO:0006508">
    <property type="term" value="P:proteolysis"/>
    <property type="evidence" value="ECO:0007669"/>
    <property type="project" value="UniProtKB-KW"/>
</dbReference>
<evidence type="ECO:0000313" key="9">
    <source>
        <dbReference type="EMBL" id="RAL22664.1"/>
    </source>
</evidence>
<dbReference type="EMBL" id="QJKK01000008">
    <property type="protein sequence ID" value="RAL22664.1"/>
    <property type="molecule type" value="Genomic_DNA"/>
</dbReference>
<feature type="chain" id="PRO_5016477986" description="Serine protease" evidence="6">
    <location>
        <begin position="31"/>
        <end position="318"/>
    </location>
</feature>
<dbReference type="InterPro" id="IPR000126">
    <property type="entry name" value="V8_ser_AS"/>
</dbReference>
<dbReference type="PROSITE" id="PS00134">
    <property type="entry name" value="TRYPSIN_HIS"/>
    <property type="match status" value="1"/>
</dbReference>
<evidence type="ECO:0000256" key="6">
    <source>
        <dbReference type="RuleBase" id="RU004296"/>
    </source>
</evidence>
<reference evidence="9 10" key="2">
    <citation type="submission" date="2018-06" db="EMBL/GenBank/DDBJ databases">
        <authorList>
            <person name="Zhirakovskaya E."/>
        </authorList>
    </citation>
    <scope>NUCLEOTIDE SEQUENCE [LARGE SCALE GENOMIC DNA]</scope>
    <source>
        <strain evidence="9 10">FBKL4.011</strain>
    </source>
</reference>
<dbReference type="RefSeq" id="WP_113659667.1">
    <property type="nucleotide sequence ID" value="NZ_KZ845670.1"/>
</dbReference>
<reference evidence="9 10" key="1">
    <citation type="submission" date="2018-06" db="EMBL/GenBank/DDBJ databases">
        <title>Thermoflavimicrobium daqus sp. nov., a thermophilic microbe isolated from Moutai-flavour Daqu.</title>
        <authorList>
            <person name="Wang X."/>
            <person name="Zhou H."/>
        </authorList>
    </citation>
    <scope>NUCLEOTIDE SEQUENCE [LARGE SCALE GENOMIC DNA]</scope>
    <source>
        <strain evidence="9 10">FBKL4.011</strain>
    </source>
</reference>
<dbReference type="AlphaFoldDB" id="A0A364K2L7"/>
<dbReference type="InterPro" id="IPR018114">
    <property type="entry name" value="TRYPSIN_HIS"/>
</dbReference>
<keyword evidence="2 6" id="KW-0645">Protease</keyword>
<keyword evidence="10" id="KW-1185">Reference proteome</keyword>
<dbReference type="PANTHER" id="PTHR15462">
    <property type="entry name" value="SERINE PROTEASE"/>
    <property type="match status" value="1"/>
</dbReference>
<evidence type="ECO:0000256" key="4">
    <source>
        <dbReference type="ARBA" id="ARBA00022801"/>
    </source>
</evidence>
<dbReference type="InterPro" id="IPR050966">
    <property type="entry name" value="Glutamyl_endopeptidase"/>
</dbReference>
<evidence type="ECO:0000259" key="8">
    <source>
        <dbReference type="Pfam" id="PF00089"/>
    </source>
</evidence>
<keyword evidence="4 6" id="KW-0378">Hydrolase</keyword>
<evidence type="ECO:0000256" key="1">
    <source>
        <dbReference type="ARBA" id="ARBA00008764"/>
    </source>
</evidence>
<evidence type="ECO:0000256" key="2">
    <source>
        <dbReference type="ARBA" id="ARBA00022670"/>
    </source>
</evidence>
<comment type="caution">
    <text evidence="9">The sequence shown here is derived from an EMBL/GenBank/DDBJ whole genome shotgun (WGS) entry which is preliminary data.</text>
</comment>
<dbReference type="PANTHER" id="PTHR15462:SF8">
    <property type="entry name" value="SERINE PROTEASE"/>
    <property type="match status" value="1"/>
</dbReference>
<dbReference type="EC" id="3.4.21.-" evidence="6"/>
<proteinExistence type="inferred from homology"/>
<dbReference type="Proteomes" id="UP000251213">
    <property type="component" value="Unassembled WGS sequence"/>
</dbReference>
<dbReference type="SUPFAM" id="SSF50494">
    <property type="entry name" value="Trypsin-like serine proteases"/>
    <property type="match status" value="1"/>
</dbReference>
<feature type="region of interest" description="Disordered" evidence="7">
    <location>
        <begin position="250"/>
        <end position="270"/>
    </location>
</feature>
<feature type="signal peptide" evidence="6">
    <location>
        <begin position="1"/>
        <end position="30"/>
    </location>
</feature>
<name>A0A364K2L7_9BACL</name>
<organism evidence="9 10">
    <name type="scientific">Thermoflavimicrobium daqui</name>
    <dbReference type="NCBI Taxonomy" id="2137476"/>
    <lineage>
        <taxon>Bacteria</taxon>
        <taxon>Bacillati</taxon>
        <taxon>Bacillota</taxon>
        <taxon>Bacilli</taxon>
        <taxon>Bacillales</taxon>
        <taxon>Thermoactinomycetaceae</taxon>
        <taxon>Thermoflavimicrobium</taxon>
    </lineage>
</organism>